<dbReference type="EMBL" id="GBXM01071833">
    <property type="protein sequence ID" value="JAH36744.1"/>
    <property type="molecule type" value="Transcribed_RNA"/>
</dbReference>
<protein>
    <submittedName>
        <fullName evidence="1">Uncharacterized protein</fullName>
    </submittedName>
</protein>
<sequence length="54" mass="5928">MSTIPRTDCALTYFYTVYGSNPVENLQVGSTLVFLKGSSPKLESPCPHQSYGEL</sequence>
<evidence type="ECO:0000313" key="1">
    <source>
        <dbReference type="EMBL" id="JAH25259.1"/>
    </source>
</evidence>
<reference evidence="1" key="1">
    <citation type="submission" date="2014-11" db="EMBL/GenBank/DDBJ databases">
        <authorList>
            <person name="Amaro Gonzalez C."/>
        </authorList>
    </citation>
    <scope>NUCLEOTIDE SEQUENCE</scope>
</reference>
<organism evidence="1">
    <name type="scientific">Anguilla anguilla</name>
    <name type="common">European freshwater eel</name>
    <name type="synonym">Muraena anguilla</name>
    <dbReference type="NCBI Taxonomy" id="7936"/>
    <lineage>
        <taxon>Eukaryota</taxon>
        <taxon>Metazoa</taxon>
        <taxon>Chordata</taxon>
        <taxon>Craniata</taxon>
        <taxon>Vertebrata</taxon>
        <taxon>Euteleostomi</taxon>
        <taxon>Actinopterygii</taxon>
        <taxon>Neopterygii</taxon>
        <taxon>Teleostei</taxon>
        <taxon>Anguilliformes</taxon>
        <taxon>Anguillidae</taxon>
        <taxon>Anguilla</taxon>
    </lineage>
</organism>
<name>A0A0E9R845_ANGAN</name>
<dbReference type="AlphaFoldDB" id="A0A0E9R845"/>
<accession>A0A0E9R845</accession>
<dbReference type="EMBL" id="GBXM01083318">
    <property type="protein sequence ID" value="JAH25259.1"/>
    <property type="molecule type" value="Transcribed_RNA"/>
</dbReference>
<proteinExistence type="predicted"/>
<reference evidence="1" key="2">
    <citation type="journal article" date="2015" name="Fish Shellfish Immunol.">
        <title>Early steps in the European eel (Anguilla anguilla)-Vibrio vulnificus interaction in the gills: Role of the RtxA13 toxin.</title>
        <authorList>
            <person name="Callol A."/>
            <person name="Pajuelo D."/>
            <person name="Ebbesson L."/>
            <person name="Teles M."/>
            <person name="MacKenzie S."/>
            <person name="Amaro C."/>
        </authorList>
    </citation>
    <scope>NUCLEOTIDE SEQUENCE</scope>
</reference>